<dbReference type="STRING" id="29172.A0A0D8XQ30"/>
<evidence type="ECO:0000256" key="1">
    <source>
        <dbReference type="SAM" id="MobiDB-lite"/>
    </source>
</evidence>
<reference evidence="3" key="2">
    <citation type="journal article" date="2016" name="Sci. Rep.">
        <title>Dictyocaulus viviparus genome, variome and transcriptome elucidate lungworm biology and support future intervention.</title>
        <authorList>
            <person name="McNulty S.N."/>
            <person name="Strube C."/>
            <person name="Rosa B.A."/>
            <person name="Martin J.C."/>
            <person name="Tyagi R."/>
            <person name="Choi Y.J."/>
            <person name="Wang Q."/>
            <person name="Hallsworth Pepin K."/>
            <person name="Zhang X."/>
            <person name="Ozersky P."/>
            <person name="Wilson R.K."/>
            <person name="Sternberg P.W."/>
            <person name="Gasser R.B."/>
            <person name="Mitreva M."/>
        </authorList>
    </citation>
    <scope>NUCLEOTIDE SEQUENCE [LARGE SCALE GENOMIC DNA]</scope>
    <source>
        <strain evidence="3">HannoverDv2000</strain>
    </source>
</reference>
<dbReference type="AlphaFoldDB" id="A0A0D8XQ30"/>
<feature type="compositionally biased region" description="Basic and acidic residues" evidence="1">
    <location>
        <begin position="109"/>
        <end position="122"/>
    </location>
</feature>
<name>A0A0D8XQ30_DICVI</name>
<proteinExistence type="predicted"/>
<protein>
    <submittedName>
        <fullName evidence="2">Uncharacterized protein</fullName>
    </submittedName>
</protein>
<dbReference type="EMBL" id="KN716337">
    <property type="protein sequence ID" value="KJH46733.1"/>
    <property type="molecule type" value="Genomic_DNA"/>
</dbReference>
<organism evidence="2 3">
    <name type="scientific">Dictyocaulus viviparus</name>
    <name type="common">Bovine lungworm</name>
    <dbReference type="NCBI Taxonomy" id="29172"/>
    <lineage>
        <taxon>Eukaryota</taxon>
        <taxon>Metazoa</taxon>
        <taxon>Ecdysozoa</taxon>
        <taxon>Nematoda</taxon>
        <taxon>Chromadorea</taxon>
        <taxon>Rhabditida</taxon>
        <taxon>Rhabditina</taxon>
        <taxon>Rhabditomorpha</taxon>
        <taxon>Strongyloidea</taxon>
        <taxon>Metastrongylidae</taxon>
        <taxon>Dictyocaulus</taxon>
    </lineage>
</organism>
<feature type="region of interest" description="Disordered" evidence="1">
    <location>
        <begin position="162"/>
        <end position="200"/>
    </location>
</feature>
<keyword evidence="3" id="KW-1185">Reference proteome</keyword>
<reference evidence="2 3" key="1">
    <citation type="submission" date="2013-11" db="EMBL/GenBank/DDBJ databases">
        <title>Draft genome of the bovine lungworm Dictyocaulus viviparus.</title>
        <authorList>
            <person name="Mitreva M."/>
        </authorList>
    </citation>
    <scope>NUCLEOTIDE SEQUENCE [LARGE SCALE GENOMIC DNA]</scope>
    <source>
        <strain evidence="2 3">HannoverDv2000</strain>
    </source>
</reference>
<accession>A0A0D8XQ30</accession>
<evidence type="ECO:0000313" key="3">
    <source>
        <dbReference type="Proteomes" id="UP000053766"/>
    </source>
</evidence>
<feature type="compositionally biased region" description="Polar residues" evidence="1">
    <location>
        <begin position="183"/>
        <end position="193"/>
    </location>
</feature>
<feature type="compositionally biased region" description="Basic and acidic residues" evidence="1">
    <location>
        <begin position="162"/>
        <end position="172"/>
    </location>
</feature>
<gene>
    <name evidence="2" type="ORF">DICVIV_07186</name>
</gene>
<feature type="region of interest" description="Disordered" evidence="1">
    <location>
        <begin position="103"/>
        <end position="144"/>
    </location>
</feature>
<dbReference type="OrthoDB" id="5864287at2759"/>
<dbReference type="Proteomes" id="UP000053766">
    <property type="component" value="Unassembled WGS sequence"/>
</dbReference>
<evidence type="ECO:0000313" key="2">
    <source>
        <dbReference type="EMBL" id="KJH46733.1"/>
    </source>
</evidence>
<sequence length="372" mass="42578">MSMVNDYLMFRLLMDEDDNRKAHRRMSSRQSIFTTRNSISDEPFCSPIVPHIPIRQRLSSRRCTSVDISDEQPITGPSYVNSIYGQRRRRMSLLQTLRQQSRQLNDSGLDIHHQPTDSESTNRDTCSPSNKSPPPPSSSPSKKAFANFKSKLFGKREKRAVDLTHTNEEHSQSCDGIGRSRKSPSTTNDSGRGSQAHLEQDRVIGEIAAIIEKPNGEDEEALKPYRRHRTRSCPDLTSLRLIPSAKAPIVDLDYEENPCHGDRNSSPITETDRLIQQRLLRRAIEAQRRQQRGSCTTKPSVNCNAVDEQEDEQVRELQEMFKREEDVFSQLSVNSRRSNQTEDFADFDDNISTIVLDHYLPLSRSSQQLHNK</sequence>